<evidence type="ECO:0000313" key="2">
    <source>
        <dbReference type="Proteomes" id="UP000698800"/>
    </source>
</evidence>
<evidence type="ECO:0000313" key="1">
    <source>
        <dbReference type="EMBL" id="KAH0533478.1"/>
    </source>
</evidence>
<accession>A0A9P8KYZ7</accession>
<proteinExistence type="predicted"/>
<protein>
    <submittedName>
        <fullName evidence="1">Uncharacterized protein</fullName>
    </submittedName>
</protein>
<dbReference type="Proteomes" id="UP000698800">
    <property type="component" value="Unassembled WGS sequence"/>
</dbReference>
<organism evidence="1 2">
    <name type="scientific">Glutinoglossum americanum</name>
    <dbReference type="NCBI Taxonomy" id="1670608"/>
    <lineage>
        <taxon>Eukaryota</taxon>
        <taxon>Fungi</taxon>
        <taxon>Dikarya</taxon>
        <taxon>Ascomycota</taxon>
        <taxon>Pezizomycotina</taxon>
        <taxon>Geoglossomycetes</taxon>
        <taxon>Geoglossales</taxon>
        <taxon>Geoglossaceae</taxon>
        <taxon>Glutinoglossum</taxon>
    </lineage>
</organism>
<name>A0A9P8KYZ7_9PEZI</name>
<dbReference type="EMBL" id="JAGHQL010000553">
    <property type="protein sequence ID" value="KAH0533478.1"/>
    <property type="molecule type" value="Genomic_DNA"/>
</dbReference>
<keyword evidence="2" id="KW-1185">Reference proteome</keyword>
<sequence length="144" mass="15550">MVRKVLISGGLKHGRQLVLYLLHRPADRVAVHRGVHAAELVHVLGTIHIAALQVKTVEPQQRCLFLPDLSDDQNGHALVGVVVNVPIPQLVLDNETYGTCFKCGLTTLLCHGQSSTMSVMNVGRLGTFPRATALSTTSTPRDIA</sequence>
<gene>
    <name evidence="1" type="ORF">FGG08_007721</name>
</gene>
<reference evidence="1" key="1">
    <citation type="submission" date="2021-03" db="EMBL/GenBank/DDBJ databases">
        <title>Comparative genomics and phylogenomic investigation of the class Geoglossomycetes provide insights into ecological specialization and systematics.</title>
        <authorList>
            <person name="Melie T."/>
            <person name="Pirro S."/>
            <person name="Miller A.N."/>
            <person name="Quandt A."/>
        </authorList>
    </citation>
    <scope>NUCLEOTIDE SEQUENCE</scope>
    <source>
        <strain evidence="1">GBOQ0MN5Z8</strain>
    </source>
</reference>
<comment type="caution">
    <text evidence="1">The sequence shown here is derived from an EMBL/GenBank/DDBJ whole genome shotgun (WGS) entry which is preliminary data.</text>
</comment>
<dbReference type="AlphaFoldDB" id="A0A9P8KYZ7"/>